<sequence length="431" mass="48590">MYLKKLFVFLFFCGFWGSICQAFCGSDTLCCAVYFPKSDSVVNFSWRNNGSRLDSLLAGIRSRQKNAVLHRVSLISGSSPEGDSTFNKRLSDKRLASLRSSIQECFSAPDSVFVFSSLGEDWNGLSSLVEGSNMPYREETLRILRDIPVWVTQDGVVVDSRKRQLISLRGGRVWHYMEEHFFPELRSCMIKCELAPVGSKNDGTSIISQIEPADTVILRDTFETATVSCDTVQVPASFANTPKPFYMGLKTNLLYDALLVPNVGIEFYLGKGWSLGGNWMYAWWKNDKRHRYWRVYGGEIGLRKYLGLRSAGIPLAGHHIGIYGQMVTYDFEMGGRGYMGGRPGGTFWNKANYGVGLEYGYSLPVGRRLNLDFSLGLGYLGGTYYEYVPVDGHYVWEETKKRHWFGPTKAEVSLVWLLGRGNCKEKKGGKQ</sequence>
<dbReference type="Pfam" id="PF12099">
    <property type="entry name" value="DUF3575"/>
    <property type="match status" value="1"/>
</dbReference>
<keyword evidence="1" id="KW-0732">Signal</keyword>
<comment type="caution">
    <text evidence="2">The sequence shown here is derived from an EMBL/GenBank/DDBJ whole genome shotgun (WGS) entry which is preliminary data.</text>
</comment>
<evidence type="ECO:0000256" key="1">
    <source>
        <dbReference type="SAM" id="SignalP"/>
    </source>
</evidence>
<reference evidence="2 3" key="1">
    <citation type="journal article" date="2019" name="Nat. Med.">
        <title>A library of human gut bacterial isolates paired with longitudinal multiomics data enables mechanistic microbiome research.</title>
        <authorList>
            <person name="Poyet M."/>
            <person name="Groussin M."/>
            <person name="Gibbons S.M."/>
            <person name="Avila-Pacheco J."/>
            <person name="Jiang X."/>
            <person name="Kearney S.M."/>
            <person name="Perrotta A.R."/>
            <person name="Berdy B."/>
            <person name="Zhao S."/>
            <person name="Lieberman T.D."/>
            <person name="Swanson P.K."/>
            <person name="Smith M."/>
            <person name="Roesemann S."/>
            <person name="Alexander J.E."/>
            <person name="Rich S.A."/>
            <person name="Livny J."/>
            <person name="Vlamakis H."/>
            <person name="Clish C."/>
            <person name="Bullock K."/>
            <person name="Deik A."/>
            <person name="Scott J."/>
            <person name="Pierce K.A."/>
            <person name="Xavier R.J."/>
            <person name="Alm E.J."/>
        </authorList>
    </citation>
    <scope>NUCLEOTIDE SEQUENCE [LARGE SCALE GENOMIC DNA]</scope>
    <source>
        <strain evidence="2 3">BIOML-A46</strain>
    </source>
</reference>
<dbReference type="AlphaFoldDB" id="A0A642EX68"/>
<dbReference type="InterPro" id="IPR021958">
    <property type="entry name" value="DUF3575"/>
</dbReference>
<gene>
    <name evidence="2" type="ORF">F2Z89_22435</name>
</gene>
<organism evidence="2 3">
    <name type="scientific">Bacteroides fragilis</name>
    <dbReference type="NCBI Taxonomy" id="817"/>
    <lineage>
        <taxon>Bacteria</taxon>
        <taxon>Pseudomonadati</taxon>
        <taxon>Bacteroidota</taxon>
        <taxon>Bacteroidia</taxon>
        <taxon>Bacteroidales</taxon>
        <taxon>Bacteroidaceae</taxon>
        <taxon>Bacteroides</taxon>
    </lineage>
</organism>
<protein>
    <submittedName>
        <fullName evidence="2">DUF3575 domain-containing protein</fullName>
    </submittedName>
</protein>
<feature type="signal peptide" evidence="1">
    <location>
        <begin position="1"/>
        <end position="22"/>
    </location>
</feature>
<name>A0A642EX68_BACFG</name>
<evidence type="ECO:0000313" key="2">
    <source>
        <dbReference type="EMBL" id="KAA4990694.1"/>
    </source>
</evidence>
<dbReference type="Proteomes" id="UP000460666">
    <property type="component" value="Unassembled WGS sequence"/>
</dbReference>
<evidence type="ECO:0000313" key="3">
    <source>
        <dbReference type="Proteomes" id="UP000460666"/>
    </source>
</evidence>
<proteinExistence type="predicted"/>
<dbReference type="EMBL" id="VWCJ01000030">
    <property type="protein sequence ID" value="KAA4990694.1"/>
    <property type="molecule type" value="Genomic_DNA"/>
</dbReference>
<feature type="chain" id="PRO_5030147173" evidence="1">
    <location>
        <begin position="23"/>
        <end position="431"/>
    </location>
</feature>
<accession>A0A642EX68</accession>